<dbReference type="Pfam" id="PF02517">
    <property type="entry name" value="Rce1-like"/>
    <property type="match status" value="1"/>
</dbReference>
<gene>
    <name evidence="2" type="ORF">DUNSADRAFT_13771</name>
</gene>
<name>A0ABQ7G8Q2_DUNSA</name>
<dbReference type="InterPro" id="IPR003675">
    <property type="entry name" value="Rce1/LyrA-like_dom"/>
</dbReference>
<protein>
    <recommendedName>
        <fullName evidence="1">CAAX prenyl protease 2/Lysostaphin resistance protein A-like domain-containing protein</fullName>
    </recommendedName>
</protein>
<keyword evidence="3" id="KW-1185">Reference proteome</keyword>
<dbReference type="PANTHER" id="PTHR43592:SF15">
    <property type="entry name" value="CAAX AMINO TERMINAL PROTEASE FAMILY PROTEIN"/>
    <property type="match status" value="1"/>
</dbReference>
<sequence>MQTFWRGFFLTSLTRVLPLHVCVAISSLGFAALHLTPVNLLPILLLAPCGDLLFLRSASLAPPILLHAAWNGYQLLAIAVGGKDYFV</sequence>
<evidence type="ECO:0000259" key="1">
    <source>
        <dbReference type="Pfam" id="PF02517"/>
    </source>
</evidence>
<dbReference type="PANTHER" id="PTHR43592">
    <property type="entry name" value="CAAX AMINO TERMINAL PROTEASE"/>
    <property type="match status" value="1"/>
</dbReference>
<evidence type="ECO:0000313" key="2">
    <source>
        <dbReference type="EMBL" id="KAF5830986.1"/>
    </source>
</evidence>
<reference evidence="2" key="1">
    <citation type="submission" date="2017-08" db="EMBL/GenBank/DDBJ databases">
        <authorList>
            <person name="Polle J.E."/>
            <person name="Barry K."/>
            <person name="Cushman J."/>
            <person name="Schmutz J."/>
            <person name="Tran D."/>
            <person name="Hathwaick L.T."/>
            <person name="Yim W.C."/>
            <person name="Jenkins J."/>
            <person name="Mckie-Krisberg Z.M."/>
            <person name="Prochnik S."/>
            <person name="Lindquist E."/>
            <person name="Dockter R.B."/>
            <person name="Adam C."/>
            <person name="Molina H."/>
            <person name="Bunkerborg J."/>
            <person name="Jin E."/>
            <person name="Buchheim M."/>
            <person name="Magnuson J."/>
        </authorList>
    </citation>
    <scope>NUCLEOTIDE SEQUENCE</scope>
    <source>
        <strain evidence="2">CCAP 19/18</strain>
    </source>
</reference>
<feature type="domain" description="CAAX prenyl protease 2/Lysostaphin resistance protein A-like" evidence="1">
    <location>
        <begin position="4"/>
        <end position="72"/>
    </location>
</feature>
<proteinExistence type="predicted"/>
<organism evidence="2 3">
    <name type="scientific">Dunaliella salina</name>
    <name type="common">Green alga</name>
    <name type="synonym">Protococcus salinus</name>
    <dbReference type="NCBI Taxonomy" id="3046"/>
    <lineage>
        <taxon>Eukaryota</taxon>
        <taxon>Viridiplantae</taxon>
        <taxon>Chlorophyta</taxon>
        <taxon>core chlorophytes</taxon>
        <taxon>Chlorophyceae</taxon>
        <taxon>CS clade</taxon>
        <taxon>Chlamydomonadales</taxon>
        <taxon>Dunaliellaceae</taxon>
        <taxon>Dunaliella</taxon>
    </lineage>
</organism>
<accession>A0ABQ7G8Q2</accession>
<dbReference type="EMBL" id="MU069988">
    <property type="protein sequence ID" value="KAF5830986.1"/>
    <property type="molecule type" value="Genomic_DNA"/>
</dbReference>
<comment type="caution">
    <text evidence="2">The sequence shown here is derived from an EMBL/GenBank/DDBJ whole genome shotgun (WGS) entry which is preliminary data.</text>
</comment>
<dbReference type="Proteomes" id="UP000815325">
    <property type="component" value="Unassembled WGS sequence"/>
</dbReference>
<evidence type="ECO:0000313" key="3">
    <source>
        <dbReference type="Proteomes" id="UP000815325"/>
    </source>
</evidence>